<keyword evidence="1" id="KW-0479">Metal-binding</keyword>
<dbReference type="PROSITE" id="PS50199">
    <property type="entry name" value="ZF_RANBP2_2"/>
    <property type="match status" value="1"/>
</dbReference>
<gene>
    <name evidence="6" type="ORF">HPP92_024604</name>
</gene>
<evidence type="ECO:0000256" key="2">
    <source>
        <dbReference type="ARBA" id="ARBA00022771"/>
    </source>
</evidence>
<dbReference type="SMART" id="SM00547">
    <property type="entry name" value="ZnF_RBZ"/>
    <property type="match status" value="1"/>
</dbReference>
<dbReference type="OrthoDB" id="1907033at2759"/>
<dbReference type="InterPro" id="IPR036443">
    <property type="entry name" value="Znf_RanBP2_sf"/>
</dbReference>
<protein>
    <recommendedName>
        <fullName evidence="5">RanBP2-type domain-containing protein</fullName>
    </recommendedName>
</protein>
<name>A0A835PPK9_VANPL</name>
<evidence type="ECO:0000256" key="4">
    <source>
        <dbReference type="PROSITE-ProRule" id="PRU00322"/>
    </source>
</evidence>
<comment type="caution">
    <text evidence="6">The sequence shown here is derived from an EMBL/GenBank/DDBJ whole genome shotgun (WGS) entry which is preliminary data.</text>
</comment>
<evidence type="ECO:0000313" key="6">
    <source>
        <dbReference type="EMBL" id="KAG0455312.1"/>
    </source>
</evidence>
<proteinExistence type="predicted"/>
<dbReference type="EMBL" id="JADCNL010000013">
    <property type="protein sequence ID" value="KAG0455312.1"/>
    <property type="molecule type" value="Genomic_DNA"/>
</dbReference>
<sequence length="161" mass="16866">MNRKAGDWNCRSCNHLNFGRRDSCQRCGDSRIGGEYGCGLFLPSDVKPGTGTALAACTTSPAAPAASSAAASRMPPRHMAPEPKSAATTLCFLGGNPATGFATGTDAMSTILPAESSASAAMRRGSIWVVEYEPKQSKAKLPLQSVSTLYTYSTVTLYFSS</sequence>
<accession>A0A835PPK9</accession>
<reference evidence="6 7" key="1">
    <citation type="journal article" date="2020" name="Nat. Food">
        <title>A phased Vanilla planifolia genome enables genetic improvement of flavour and production.</title>
        <authorList>
            <person name="Hasing T."/>
            <person name="Tang H."/>
            <person name="Brym M."/>
            <person name="Khazi F."/>
            <person name="Huang T."/>
            <person name="Chambers A.H."/>
        </authorList>
    </citation>
    <scope>NUCLEOTIDE SEQUENCE [LARGE SCALE GENOMIC DNA]</scope>
    <source>
        <tissue evidence="6">Leaf</tissue>
    </source>
</reference>
<evidence type="ECO:0000256" key="1">
    <source>
        <dbReference type="ARBA" id="ARBA00022723"/>
    </source>
</evidence>
<evidence type="ECO:0000313" key="7">
    <source>
        <dbReference type="Proteomes" id="UP000636800"/>
    </source>
</evidence>
<keyword evidence="2 4" id="KW-0863">Zinc-finger</keyword>
<dbReference type="Gene3D" id="4.10.1060.10">
    <property type="entry name" value="Zinc finger, RanBP2-type"/>
    <property type="match status" value="1"/>
</dbReference>
<keyword evidence="7" id="KW-1185">Reference proteome</keyword>
<dbReference type="GO" id="GO:0008270">
    <property type="term" value="F:zinc ion binding"/>
    <property type="evidence" value="ECO:0007669"/>
    <property type="project" value="UniProtKB-KW"/>
</dbReference>
<dbReference type="InterPro" id="IPR001876">
    <property type="entry name" value="Znf_RanBP2"/>
</dbReference>
<dbReference type="AlphaFoldDB" id="A0A835PPK9"/>
<feature type="domain" description="RanBP2-type" evidence="5">
    <location>
        <begin position="4"/>
        <end position="33"/>
    </location>
</feature>
<evidence type="ECO:0000256" key="3">
    <source>
        <dbReference type="ARBA" id="ARBA00022833"/>
    </source>
</evidence>
<evidence type="ECO:0000259" key="5">
    <source>
        <dbReference type="PROSITE" id="PS50199"/>
    </source>
</evidence>
<dbReference type="SUPFAM" id="SSF90209">
    <property type="entry name" value="Ran binding protein zinc finger-like"/>
    <property type="match status" value="1"/>
</dbReference>
<organism evidence="6 7">
    <name type="scientific">Vanilla planifolia</name>
    <name type="common">Vanilla</name>
    <dbReference type="NCBI Taxonomy" id="51239"/>
    <lineage>
        <taxon>Eukaryota</taxon>
        <taxon>Viridiplantae</taxon>
        <taxon>Streptophyta</taxon>
        <taxon>Embryophyta</taxon>
        <taxon>Tracheophyta</taxon>
        <taxon>Spermatophyta</taxon>
        <taxon>Magnoliopsida</taxon>
        <taxon>Liliopsida</taxon>
        <taxon>Asparagales</taxon>
        <taxon>Orchidaceae</taxon>
        <taxon>Vanilloideae</taxon>
        <taxon>Vanilleae</taxon>
        <taxon>Vanilla</taxon>
    </lineage>
</organism>
<dbReference type="PROSITE" id="PS01358">
    <property type="entry name" value="ZF_RANBP2_1"/>
    <property type="match status" value="1"/>
</dbReference>
<dbReference type="Proteomes" id="UP000636800">
    <property type="component" value="Chromosome 13"/>
</dbReference>
<keyword evidence="3" id="KW-0862">Zinc</keyword>